<evidence type="ECO:0000313" key="3">
    <source>
        <dbReference type="Proteomes" id="UP000224550"/>
    </source>
</evidence>
<accession>A0A1S6KVC7</accession>
<feature type="region of interest" description="Disordered" evidence="1">
    <location>
        <begin position="207"/>
        <end position="246"/>
    </location>
</feature>
<evidence type="ECO:0000256" key="1">
    <source>
        <dbReference type="SAM" id="MobiDB-lite"/>
    </source>
</evidence>
<reference evidence="2 3" key="1">
    <citation type="submission" date="2017-01" db="EMBL/GenBank/DDBJ databases">
        <title>A lytic phage St 134, specific for pathogenic Stahylococcus epidermidis strains.</title>
        <authorList>
            <person name="Kozlova Y."/>
            <person name="Morozova V."/>
            <person name="Tikunov A."/>
            <person name="Bokovaya O."/>
            <person name="Tikunova N."/>
        </authorList>
    </citation>
    <scope>NUCLEOTIDE SEQUENCE [LARGE SCALE GENOMIC DNA]</scope>
</reference>
<sequence>MVEKLSKHTTTLYEIIESELQRLGLNEFVNNDRIHFNDSKHAFMQKMLYFDDDVKNIVDRVFFKGFMFNDERIDRYFKESFTLRFLYREIGRQTVEAFASQVLYITMTHEDYIYRVYGSDMYKYIEQVTDTQSTDIGKALENAIEQGQTKDRQQDKGHEEYKDYEDTITKSFDDNRTAESTLPQSKVNIDVDNTVLDYADTNTISRDKNTSETVSEKTGTKDNTFDSLRNGESDTKRNTESQNEMNRTGLTKQYLIDNLQKLYSMRDTIFKTYDKECFLHIW</sequence>
<dbReference type="Proteomes" id="UP000224550">
    <property type="component" value="Segment"/>
</dbReference>
<dbReference type="EMBL" id="KY471386">
    <property type="protein sequence ID" value="AQT25390.1"/>
    <property type="molecule type" value="Genomic_DNA"/>
</dbReference>
<name>A0A1S6KVC7_9CAUD</name>
<feature type="compositionally biased region" description="Basic and acidic residues" evidence="1">
    <location>
        <begin position="207"/>
        <end position="239"/>
    </location>
</feature>
<organism evidence="2 3">
    <name type="scientific">Staphylococcus phage St 134</name>
    <dbReference type="NCBI Taxonomy" id="1958922"/>
    <lineage>
        <taxon>Viruses</taxon>
        <taxon>Duplodnaviria</taxon>
        <taxon>Heunggongvirae</taxon>
        <taxon>Uroviricota</taxon>
        <taxon>Caudoviricetes</taxon>
        <taxon>Rountreeviridae</taxon>
        <taxon>Rakietenvirinae</taxon>
        <taxon>Andhravirus</taxon>
        <taxon>Andhravirus St134</taxon>
    </lineage>
</organism>
<dbReference type="GeneID" id="54979546"/>
<dbReference type="KEGG" id="vg:54979546"/>
<keyword evidence="3" id="KW-1185">Reference proteome</keyword>
<proteinExistence type="predicted"/>
<evidence type="ECO:0000313" key="2">
    <source>
        <dbReference type="EMBL" id="AQT25390.1"/>
    </source>
</evidence>
<protein>
    <submittedName>
        <fullName evidence="2">Lower collar protein</fullName>
    </submittedName>
</protein>
<dbReference type="RefSeq" id="YP_009789402.1">
    <property type="nucleotide sequence ID" value="NC_047814.1"/>
</dbReference>